<sequence>MNMNPFQINDLKKFDIYHNFNCHSKVKGYFSKNRITEDGEKSLEKAKQALINKGMYDDAYKDIFYFLAGAFTESHAISIIGKIPSCMHINYLLNTEFESTYQNVDKTKFEIFKEFTDIFFSDYNSKYNTCSPYMKYLENDDFYKMKTLYTLYDQYEKFTNDIKPNNNTLCFYLSILRDNYYLLLNKYDGKEHNDELLDKLKMFKELLRTEFTSLRSMLNKSIHKNKSHNKKLKEISEKYLEYMNK</sequence>
<dbReference type="AlphaFoldDB" id="A0A0J9SK09"/>
<organism evidence="1 2">
    <name type="scientific">Plasmodium vivax India VII</name>
    <dbReference type="NCBI Taxonomy" id="1077284"/>
    <lineage>
        <taxon>Eukaryota</taxon>
        <taxon>Sar</taxon>
        <taxon>Alveolata</taxon>
        <taxon>Apicomplexa</taxon>
        <taxon>Aconoidasida</taxon>
        <taxon>Haemosporida</taxon>
        <taxon>Plasmodiidae</taxon>
        <taxon>Plasmodium</taxon>
        <taxon>Plasmodium (Plasmodium)</taxon>
    </lineage>
</organism>
<evidence type="ECO:0000313" key="1">
    <source>
        <dbReference type="EMBL" id="KMZ82956.1"/>
    </source>
</evidence>
<dbReference type="EMBL" id="KQ234153">
    <property type="protein sequence ID" value="KMZ82956.1"/>
    <property type="molecule type" value="Genomic_DNA"/>
</dbReference>
<dbReference type="Proteomes" id="UP000053562">
    <property type="component" value="Unassembled WGS sequence"/>
</dbReference>
<accession>A0A0J9SK09</accession>
<proteinExistence type="predicted"/>
<reference evidence="1 2" key="1">
    <citation type="submission" date="2011-08" db="EMBL/GenBank/DDBJ databases">
        <title>The Genome Sequence of Plasmodium vivax India VII.</title>
        <authorList>
            <consortium name="The Broad Institute Genome Sequencing Platform"/>
            <consortium name="The Broad Institute Genome Sequencing Center for Infectious Disease"/>
            <person name="Neafsey D."/>
            <person name="Carlton J."/>
            <person name="Barnwell J."/>
            <person name="Collins W."/>
            <person name="Escalante A."/>
            <person name="Mullikin J."/>
            <person name="Saul A."/>
            <person name="Guigo R."/>
            <person name="Camara F."/>
            <person name="Young S.K."/>
            <person name="Zeng Q."/>
            <person name="Gargeya S."/>
            <person name="Fitzgerald M."/>
            <person name="Haas B."/>
            <person name="Abouelleil A."/>
            <person name="Alvarado L."/>
            <person name="Arachchi H.M."/>
            <person name="Berlin A."/>
            <person name="Brown A."/>
            <person name="Chapman S.B."/>
            <person name="Chen Z."/>
            <person name="Dunbar C."/>
            <person name="Freedman E."/>
            <person name="Gearin G."/>
            <person name="Gellesch M."/>
            <person name="Goldberg J."/>
            <person name="Griggs A."/>
            <person name="Gujja S."/>
            <person name="Heiman D."/>
            <person name="Howarth C."/>
            <person name="Larson L."/>
            <person name="Lui A."/>
            <person name="MacDonald P.J.P."/>
            <person name="Montmayeur A."/>
            <person name="Murphy C."/>
            <person name="Neiman D."/>
            <person name="Pearson M."/>
            <person name="Priest M."/>
            <person name="Roberts A."/>
            <person name="Saif S."/>
            <person name="Shea T."/>
            <person name="Shenoy N."/>
            <person name="Sisk P."/>
            <person name="Stolte C."/>
            <person name="Sykes S."/>
            <person name="Wortman J."/>
            <person name="Nusbaum C."/>
            <person name="Birren B."/>
        </authorList>
    </citation>
    <scope>NUCLEOTIDE SEQUENCE [LARGE SCALE GENOMIC DNA]</scope>
    <source>
        <strain evidence="1 2">India VII</strain>
    </source>
</reference>
<gene>
    <name evidence="1" type="ORF">PVIIG_05251</name>
</gene>
<name>A0A0J9SK09_PLAVI</name>
<evidence type="ECO:0000313" key="2">
    <source>
        <dbReference type="Proteomes" id="UP000053562"/>
    </source>
</evidence>
<protein>
    <submittedName>
        <fullName evidence="1">Uncharacterized protein</fullName>
    </submittedName>
</protein>